<evidence type="ECO:0000313" key="1">
    <source>
        <dbReference type="EMBL" id="NNH73712.1"/>
    </source>
</evidence>
<reference evidence="1 2" key="1">
    <citation type="submission" date="2020-05" db="EMBL/GenBank/DDBJ databases">
        <title>MicrobeNet Type strains.</title>
        <authorList>
            <person name="Nicholson A.C."/>
        </authorList>
    </citation>
    <scope>NUCLEOTIDE SEQUENCE [LARGE SCALE GENOMIC DNA]</scope>
    <source>
        <strain evidence="1 2">JCM 3224</strain>
    </source>
</reference>
<keyword evidence="2" id="KW-1185">Reference proteome</keyword>
<proteinExistence type="predicted"/>
<dbReference type="RefSeq" id="WP_157552334.1">
    <property type="nucleotide sequence ID" value="NZ_JABELX010000011.1"/>
</dbReference>
<protein>
    <submittedName>
        <fullName evidence="1">Uncharacterized protein</fullName>
    </submittedName>
</protein>
<accession>A0A849C508</accession>
<organism evidence="1 2">
    <name type="scientific">Nocardia uniformis</name>
    <dbReference type="NCBI Taxonomy" id="53432"/>
    <lineage>
        <taxon>Bacteria</taxon>
        <taxon>Bacillati</taxon>
        <taxon>Actinomycetota</taxon>
        <taxon>Actinomycetes</taxon>
        <taxon>Mycobacteriales</taxon>
        <taxon>Nocardiaceae</taxon>
        <taxon>Nocardia</taxon>
    </lineage>
</organism>
<evidence type="ECO:0000313" key="2">
    <source>
        <dbReference type="Proteomes" id="UP000586827"/>
    </source>
</evidence>
<dbReference type="Proteomes" id="UP000586827">
    <property type="component" value="Unassembled WGS sequence"/>
</dbReference>
<dbReference type="EMBL" id="JABELX010000011">
    <property type="protein sequence ID" value="NNH73712.1"/>
    <property type="molecule type" value="Genomic_DNA"/>
</dbReference>
<sequence>MSDHTRPMWRPNPAGSRYAFRSPAISAAYGDGWWIITREGKGDWLRFGCFGGLLYRSAETEPVGSIYISEDPYADCEPYYSWRFTRACECGQTRFPECRVETFATGSEAIEAAAFQFIC</sequence>
<dbReference type="AlphaFoldDB" id="A0A849C508"/>
<name>A0A849C508_9NOCA</name>
<comment type="caution">
    <text evidence="1">The sequence shown here is derived from an EMBL/GenBank/DDBJ whole genome shotgun (WGS) entry which is preliminary data.</text>
</comment>
<gene>
    <name evidence="1" type="ORF">HLB23_28315</name>
</gene>